<evidence type="ECO:0000313" key="10">
    <source>
        <dbReference type="Proteomes" id="UP000579281"/>
    </source>
</evidence>
<accession>A0A841KL38</accession>
<dbReference type="GO" id="GO:0015385">
    <property type="term" value="F:sodium:proton antiporter activity"/>
    <property type="evidence" value="ECO:0007669"/>
    <property type="project" value="TreeGrafter"/>
</dbReference>
<evidence type="ECO:0000256" key="2">
    <source>
        <dbReference type="ARBA" id="ARBA00009212"/>
    </source>
</evidence>
<dbReference type="InterPro" id="IPR007208">
    <property type="entry name" value="MrpF/PhaF-like"/>
</dbReference>
<organism evidence="9 10">
    <name type="scientific">Anaerosolibacter carboniphilus</name>
    <dbReference type="NCBI Taxonomy" id="1417629"/>
    <lineage>
        <taxon>Bacteria</taxon>
        <taxon>Bacillati</taxon>
        <taxon>Bacillota</taxon>
        <taxon>Clostridia</taxon>
        <taxon>Peptostreptococcales</taxon>
        <taxon>Thermotaleaceae</taxon>
        <taxon>Anaerosolibacter</taxon>
    </lineage>
</organism>
<gene>
    <name evidence="9" type="ORF">HNQ80_000010</name>
</gene>
<comment type="similarity">
    <text evidence="2">Belongs to the CPA3 antiporters (TC 2.A.63) subunit F family.</text>
</comment>
<comment type="caution">
    <text evidence="9">The sequence shown here is derived from an EMBL/GenBank/DDBJ whole genome shotgun (WGS) entry which is preliminary data.</text>
</comment>
<protein>
    <submittedName>
        <fullName evidence="9">Multicomponent Na+:H+ antiporter subunit F</fullName>
    </submittedName>
</protein>
<evidence type="ECO:0000256" key="1">
    <source>
        <dbReference type="ARBA" id="ARBA00004651"/>
    </source>
</evidence>
<dbReference type="Pfam" id="PF04066">
    <property type="entry name" value="MrpF_PhaF"/>
    <property type="match status" value="1"/>
</dbReference>
<dbReference type="RefSeq" id="WP_184306914.1">
    <property type="nucleotide sequence ID" value="NZ_JACHEN010000001.1"/>
</dbReference>
<dbReference type="EMBL" id="JACHEN010000001">
    <property type="protein sequence ID" value="MBB6213941.1"/>
    <property type="molecule type" value="Genomic_DNA"/>
</dbReference>
<comment type="subcellular location">
    <subcellularLocation>
        <location evidence="1">Cell membrane</location>
        <topology evidence="1">Multi-pass membrane protein</topology>
    </subcellularLocation>
</comment>
<evidence type="ECO:0000256" key="4">
    <source>
        <dbReference type="ARBA" id="ARBA00022475"/>
    </source>
</evidence>
<evidence type="ECO:0000256" key="5">
    <source>
        <dbReference type="ARBA" id="ARBA00022692"/>
    </source>
</evidence>
<proteinExistence type="inferred from homology"/>
<evidence type="ECO:0000256" key="7">
    <source>
        <dbReference type="ARBA" id="ARBA00023136"/>
    </source>
</evidence>
<name>A0A841KL38_9FIRM</name>
<keyword evidence="7 8" id="KW-0472">Membrane</keyword>
<evidence type="ECO:0000256" key="8">
    <source>
        <dbReference type="SAM" id="Phobius"/>
    </source>
</evidence>
<feature type="transmembrane region" description="Helical" evidence="8">
    <location>
        <begin position="6"/>
        <end position="25"/>
    </location>
</feature>
<sequence>MNNIFVISLIILTLTIILCTMRAIIGPTAADRLIAVNVIGTKTIVLIALVSLILKETYFVDVALVYALISFLTSIVIAEFIEDGSGGHK</sequence>
<feature type="transmembrane region" description="Helical" evidence="8">
    <location>
        <begin position="60"/>
        <end position="81"/>
    </location>
</feature>
<evidence type="ECO:0000313" key="9">
    <source>
        <dbReference type="EMBL" id="MBB6213941.1"/>
    </source>
</evidence>
<dbReference type="PANTHER" id="PTHR34702:SF1">
    <property type="entry name" value="NA(+)_H(+) ANTIPORTER SUBUNIT F"/>
    <property type="match status" value="1"/>
</dbReference>
<reference evidence="9 10" key="1">
    <citation type="submission" date="2020-08" db="EMBL/GenBank/DDBJ databases">
        <title>Genomic Encyclopedia of Type Strains, Phase IV (KMG-IV): sequencing the most valuable type-strain genomes for metagenomic binning, comparative biology and taxonomic classification.</title>
        <authorList>
            <person name="Goeker M."/>
        </authorList>
    </citation>
    <scope>NUCLEOTIDE SEQUENCE [LARGE SCALE GENOMIC DNA]</scope>
    <source>
        <strain evidence="9 10">DSM 103526</strain>
    </source>
</reference>
<keyword evidence="3" id="KW-0813">Transport</keyword>
<dbReference type="AlphaFoldDB" id="A0A841KL38"/>
<feature type="transmembrane region" description="Helical" evidence="8">
    <location>
        <begin position="34"/>
        <end position="54"/>
    </location>
</feature>
<keyword evidence="5 8" id="KW-0812">Transmembrane</keyword>
<evidence type="ECO:0000256" key="3">
    <source>
        <dbReference type="ARBA" id="ARBA00022448"/>
    </source>
</evidence>
<dbReference type="PANTHER" id="PTHR34702">
    <property type="entry name" value="NA(+)/H(+) ANTIPORTER SUBUNIT F1"/>
    <property type="match status" value="1"/>
</dbReference>
<dbReference type="GO" id="GO:0005886">
    <property type="term" value="C:plasma membrane"/>
    <property type="evidence" value="ECO:0007669"/>
    <property type="project" value="UniProtKB-SubCell"/>
</dbReference>
<keyword evidence="4" id="KW-1003">Cell membrane</keyword>
<evidence type="ECO:0000256" key="6">
    <source>
        <dbReference type="ARBA" id="ARBA00022989"/>
    </source>
</evidence>
<dbReference type="Proteomes" id="UP000579281">
    <property type="component" value="Unassembled WGS sequence"/>
</dbReference>
<keyword evidence="6 8" id="KW-1133">Transmembrane helix</keyword>
<keyword evidence="10" id="KW-1185">Reference proteome</keyword>